<keyword evidence="3" id="KW-0813">Transport</keyword>
<sequence>MFSVNLKSAGRMKLVSTGLLAAMLVLSACGNNSSTNSTGGAANAPAASTDAATAPASETPSATAAPAAEKTVTDAMGHEVTVPANPQRVLASYLEDYLVALGVTPVAQWSVPNGIQDYLAAELKDVPTISYDLPLEAVTGFAPDFHIVQSESSVENGLYDQLNKIAPTYVLGDEISKDWRKSLLKIGELLNKSAEAEQVIAAYDQKAAAAKTKISAVIGDDSVAILWLVQKNFYIVDETRSSGAVVYGDLGLKLPNLVTEIPAASRATWNPISLEKLAELTADHIFLVNSDKTEGSEILNGPIWKGIPAVKAGNVHQFASNHSWLYSGAIANSKTIDDVLSSLVK</sequence>
<evidence type="ECO:0000256" key="3">
    <source>
        <dbReference type="ARBA" id="ARBA00022448"/>
    </source>
</evidence>
<feature type="signal peptide" evidence="6">
    <location>
        <begin position="1"/>
        <end position="28"/>
    </location>
</feature>
<dbReference type="AlphaFoldDB" id="A0A089MC91"/>
<dbReference type="STRING" id="189425.PGRAT_16885"/>
<comment type="subcellular location">
    <subcellularLocation>
        <location evidence="1">Cell envelope</location>
    </subcellularLocation>
</comment>
<dbReference type="PROSITE" id="PS51257">
    <property type="entry name" value="PROKAR_LIPOPROTEIN"/>
    <property type="match status" value="1"/>
</dbReference>
<dbReference type="PANTHER" id="PTHR30532:SF1">
    <property type="entry name" value="IRON(3+)-HYDROXAMATE-BINDING PROTEIN FHUD"/>
    <property type="match status" value="1"/>
</dbReference>
<evidence type="ECO:0000256" key="4">
    <source>
        <dbReference type="ARBA" id="ARBA00022729"/>
    </source>
</evidence>
<evidence type="ECO:0000259" key="7">
    <source>
        <dbReference type="PROSITE" id="PS50983"/>
    </source>
</evidence>
<feature type="domain" description="Fe/B12 periplasmic-binding" evidence="7">
    <location>
        <begin position="86"/>
        <end position="345"/>
    </location>
</feature>
<dbReference type="OrthoDB" id="2417096at2"/>
<dbReference type="Gene3D" id="3.40.50.1980">
    <property type="entry name" value="Nitrogenase molybdenum iron protein domain"/>
    <property type="match status" value="2"/>
</dbReference>
<dbReference type="PROSITE" id="PS50983">
    <property type="entry name" value="FE_B12_PBP"/>
    <property type="match status" value="1"/>
</dbReference>
<evidence type="ECO:0000313" key="8">
    <source>
        <dbReference type="EMBL" id="AIQ69118.1"/>
    </source>
</evidence>
<feature type="chain" id="PRO_5039222419" evidence="6">
    <location>
        <begin position="29"/>
        <end position="345"/>
    </location>
</feature>
<feature type="region of interest" description="Disordered" evidence="5">
    <location>
        <begin position="35"/>
        <end position="69"/>
    </location>
</feature>
<comment type="similarity">
    <text evidence="2">Belongs to the bacterial solute-binding protein 8 family.</text>
</comment>
<name>A0A089MC91_9BACL</name>
<dbReference type="PANTHER" id="PTHR30532">
    <property type="entry name" value="IRON III DICITRATE-BINDING PERIPLASMIC PROTEIN"/>
    <property type="match status" value="1"/>
</dbReference>
<keyword evidence="4 6" id="KW-0732">Signal</keyword>
<dbReference type="EMBL" id="CP009287">
    <property type="protein sequence ID" value="AIQ69118.1"/>
    <property type="molecule type" value="Genomic_DNA"/>
</dbReference>
<dbReference type="eggNOG" id="COG0614">
    <property type="taxonomic scope" value="Bacteria"/>
</dbReference>
<evidence type="ECO:0000256" key="2">
    <source>
        <dbReference type="ARBA" id="ARBA00008814"/>
    </source>
</evidence>
<reference evidence="8 9" key="1">
    <citation type="submission" date="2014-08" db="EMBL/GenBank/DDBJ databases">
        <title>Comparative genomics of the Paenibacillus odorifer group.</title>
        <authorList>
            <person name="den Bakker H.C."/>
            <person name="Tsai Y.-C."/>
            <person name="Martin N."/>
            <person name="Korlach J."/>
            <person name="Wiedmann M."/>
        </authorList>
    </citation>
    <scope>NUCLEOTIDE SEQUENCE [LARGE SCALE GENOMIC DNA]</scope>
    <source>
        <strain evidence="8 9">DSM 15220</strain>
    </source>
</reference>
<dbReference type="RefSeq" id="WP_025708114.1">
    <property type="nucleotide sequence ID" value="NZ_CP009287.1"/>
</dbReference>
<keyword evidence="9" id="KW-1185">Reference proteome</keyword>
<accession>A0A089MC91</accession>
<dbReference type="Pfam" id="PF01497">
    <property type="entry name" value="Peripla_BP_2"/>
    <property type="match status" value="1"/>
</dbReference>
<protein>
    <submittedName>
        <fullName evidence="8">ABC transporter substrate-binding protein</fullName>
    </submittedName>
</protein>
<proteinExistence type="inferred from homology"/>
<dbReference type="KEGG" id="pgm:PGRAT_16885"/>
<dbReference type="InterPro" id="IPR002491">
    <property type="entry name" value="ABC_transptr_periplasmic_BD"/>
</dbReference>
<evidence type="ECO:0000256" key="1">
    <source>
        <dbReference type="ARBA" id="ARBA00004196"/>
    </source>
</evidence>
<dbReference type="GO" id="GO:1901678">
    <property type="term" value="P:iron coordination entity transport"/>
    <property type="evidence" value="ECO:0007669"/>
    <property type="project" value="UniProtKB-ARBA"/>
</dbReference>
<dbReference type="GO" id="GO:0030288">
    <property type="term" value="C:outer membrane-bounded periplasmic space"/>
    <property type="evidence" value="ECO:0007669"/>
    <property type="project" value="TreeGrafter"/>
</dbReference>
<evidence type="ECO:0000256" key="6">
    <source>
        <dbReference type="SAM" id="SignalP"/>
    </source>
</evidence>
<dbReference type="HOGENOM" id="CLU_038034_0_1_9"/>
<gene>
    <name evidence="8" type="ORF">PGRAT_16885</name>
</gene>
<evidence type="ECO:0000256" key="5">
    <source>
        <dbReference type="SAM" id="MobiDB-lite"/>
    </source>
</evidence>
<organism evidence="8 9">
    <name type="scientific">Paenibacillus graminis</name>
    <dbReference type="NCBI Taxonomy" id="189425"/>
    <lineage>
        <taxon>Bacteria</taxon>
        <taxon>Bacillati</taxon>
        <taxon>Bacillota</taxon>
        <taxon>Bacilli</taxon>
        <taxon>Bacillales</taxon>
        <taxon>Paenibacillaceae</taxon>
        <taxon>Paenibacillus</taxon>
    </lineage>
</organism>
<evidence type="ECO:0000313" key="9">
    <source>
        <dbReference type="Proteomes" id="UP000029500"/>
    </source>
</evidence>
<dbReference type="SUPFAM" id="SSF53807">
    <property type="entry name" value="Helical backbone' metal receptor"/>
    <property type="match status" value="1"/>
</dbReference>
<dbReference type="InterPro" id="IPR051313">
    <property type="entry name" value="Bact_iron-sidero_bind"/>
</dbReference>
<dbReference type="Proteomes" id="UP000029500">
    <property type="component" value="Chromosome"/>
</dbReference>